<reference evidence="1 2" key="1">
    <citation type="submission" date="2021-04" db="EMBL/GenBank/DDBJ databases">
        <title>Complete genome sequence of Stygiolobus sp. KN-1.</title>
        <authorList>
            <person name="Nakamura K."/>
            <person name="Sakai H."/>
            <person name="Kurosawa N."/>
        </authorList>
    </citation>
    <scope>NUCLEOTIDE SEQUENCE [LARGE SCALE GENOMIC DNA]</scope>
    <source>
        <strain evidence="1 2">KN-1</strain>
    </source>
</reference>
<organism evidence="1 2">
    <name type="scientific">Stygiolobus caldivivus</name>
    <dbReference type="NCBI Taxonomy" id="2824673"/>
    <lineage>
        <taxon>Archaea</taxon>
        <taxon>Thermoproteota</taxon>
        <taxon>Thermoprotei</taxon>
        <taxon>Sulfolobales</taxon>
        <taxon>Sulfolobaceae</taxon>
        <taxon>Stygiolobus</taxon>
    </lineage>
</organism>
<dbReference type="Proteomes" id="UP000825123">
    <property type="component" value="Chromosome"/>
</dbReference>
<evidence type="ECO:0000313" key="1">
    <source>
        <dbReference type="EMBL" id="BCU69807.1"/>
    </source>
</evidence>
<dbReference type="EMBL" id="AP024597">
    <property type="protein sequence ID" value="BCU69807.1"/>
    <property type="molecule type" value="Genomic_DNA"/>
</dbReference>
<dbReference type="AlphaFoldDB" id="A0A8D5U5U0"/>
<name>A0A8D5U5U0_9CREN</name>
<dbReference type="KEGG" id="csty:KN1_11040"/>
<evidence type="ECO:0000313" key="2">
    <source>
        <dbReference type="Proteomes" id="UP000825123"/>
    </source>
</evidence>
<gene>
    <name evidence="1" type="ORF">KN1_11040</name>
</gene>
<keyword evidence="2" id="KW-1185">Reference proteome</keyword>
<sequence length="79" mass="9115">MTSVLLIFPELYLNNVILVISFGHVDLRVFYGHKERWQEDTGVRECSQTSSNSINSCKNITVSIKIIFTILYYGKDIEL</sequence>
<protein>
    <submittedName>
        <fullName evidence="1">Uncharacterized protein</fullName>
    </submittedName>
</protein>
<proteinExistence type="predicted"/>
<accession>A0A8D5U5U0</accession>